<sequence length="52" mass="5914">MDFKWEVLSLAEVRNRIDRAIARRKHVRPVSGEKTVASPIRNTGIGTQPIKD</sequence>
<gene>
    <name evidence="2" type="ORF">ACEC001_1340</name>
</gene>
<protein>
    <submittedName>
        <fullName evidence="2">Uncharacterized protein</fullName>
    </submittedName>
</protein>
<feature type="region of interest" description="Disordered" evidence="1">
    <location>
        <begin position="29"/>
        <end position="52"/>
    </location>
</feature>
<dbReference type="EMBL" id="MN445185">
    <property type="protein sequence ID" value="QKN85972.1"/>
    <property type="molecule type" value="Genomic_DNA"/>
</dbReference>
<evidence type="ECO:0000256" key="1">
    <source>
        <dbReference type="SAM" id="MobiDB-lite"/>
    </source>
</evidence>
<dbReference type="Proteomes" id="UP000515779">
    <property type="component" value="Segment"/>
</dbReference>
<evidence type="ECO:0000313" key="3">
    <source>
        <dbReference type="Proteomes" id="UP000515779"/>
    </source>
</evidence>
<proteinExistence type="predicted"/>
<reference evidence="2 3" key="1">
    <citation type="submission" date="2019-09" db="EMBL/GenBank/DDBJ databases">
        <authorList>
            <person name="Lin J."/>
            <person name="Cucic S."/>
            <person name="Klem A."/>
            <person name="Kropinski A."/>
            <person name="Anany H."/>
        </authorList>
    </citation>
    <scope>NUCLEOTIDE SEQUENCE [LARGE SCALE GENOMIC DNA]</scope>
</reference>
<organism evidence="2 3">
    <name type="scientific">Escherichia phage vB_EcoM_EC001</name>
    <dbReference type="NCBI Taxonomy" id="2739754"/>
    <lineage>
        <taxon>Viruses</taxon>
        <taxon>Duplodnaviria</taxon>
        <taxon>Heunggongvirae</taxon>
        <taxon>Uroviricota</taxon>
        <taxon>Caudoviricetes</taxon>
        <taxon>Chimalliviridae</taxon>
        <taxon>Seoulvirus</taxon>
        <taxon>Seoulvirus SPN3US</taxon>
    </lineage>
</organism>
<accession>A0A7D4Z493</accession>
<name>A0A7D4Z493_9CAUD</name>
<evidence type="ECO:0000313" key="2">
    <source>
        <dbReference type="EMBL" id="QKN85972.1"/>
    </source>
</evidence>